<dbReference type="Pfam" id="PF25204">
    <property type="entry name" value="DAAF9_2"/>
    <property type="match status" value="1"/>
</dbReference>
<keyword evidence="1" id="KW-0732">Signal</keyword>
<evidence type="ECO:0000313" key="8">
    <source>
        <dbReference type="Proteomes" id="UP000693946"/>
    </source>
</evidence>
<gene>
    <name evidence="7" type="ORF">JOB18_041961</name>
</gene>
<comment type="caution">
    <text evidence="7">The sequence shown here is derived from an EMBL/GenBank/DDBJ whole genome shotgun (WGS) entry which is preliminary data.</text>
</comment>
<feature type="signal peptide" evidence="1">
    <location>
        <begin position="1"/>
        <end position="25"/>
    </location>
</feature>
<dbReference type="Pfam" id="PF25203">
    <property type="entry name" value="PB_DAAF9"/>
    <property type="match status" value="1"/>
</dbReference>
<feature type="domain" description="DAAF9 pita-bread-like" evidence="4">
    <location>
        <begin position="272"/>
        <end position="552"/>
    </location>
</feature>
<evidence type="ECO:0000259" key="5">
    <source>
        <dbReference type="Pfam" id="PF25204"/>
    </source>
</evidence>
<dbReference type="Proteomes" id="UP000693946">
    <property type="component" value="Linkage Group LG16"/>
</dbReference>
<dbReference type="PANTHER" id="PTHR33664:SF1">
    <property type="entry name" value="DYNEIN AXONEMAL ASSEMBLY FACTOR 9"/>
    <property type="match status" value="1"/>
</dbReference>
<dbReference type="PANTHER" id="PTHR33664">
    <property type="entry name" value="RCG26366"/>
    <property type="match status" value="1"/>
</dbReference>
<keyword evidence="8" id="KW-1185">Reference proteome</keyword>
<dbReference type="InterPro" id="IPR040342">
    <property type="entry name" value="DNAAF9"/>
</dbReference>
<accession>A0AAV6S150</accession>
<dbReference type="InterPro" id="IPR057478">
    <property type="entry name" value="DAAF9_2"/>
</dbReference>
<evidence type="ECO:0000259" key="4">
    <source>
        <dbReference type="Pfam" id="PF25203"/>
    </source>
</evidence>
<dbReference type="Pfam" id="PF23319">
    <property type="entry name" value="CobW_C_DAAF9"/>
    <property type="match status" value="1"/>
</dbReference>
<feature type="domain" description="DAAF9 N-terminal" evidence="2">
    <location>
        <begin position="68"/>
        <end position="269"/>
    </location>
</feature>
<evidence type="ECO:0000259" key="6">
    <source>
        <dbReference type="Pfam" id="PF26246"/>
    </source>
</evidence>
<name>A0AAV6S150_SOLSE</name>
<dbReference type="AlphaFoldDB" id="A0AAV6S150"/>
<reference evidence="7 8" key="1">
    <citation type="journal article" date="2021" name="Sci. Rep.">
        <title>Chromosome anchoring in Senegalese sole (Solea senegalensis) reveals sex-associated markers and genome rearrangements in flatfish.</title>
        <authorList>
            <person name="Guerrero-Cozar I."/>
            <person name="Gomez-Garrido J."/>
            <person name="Berbel C."/>
            <person name="Martinez-Blanch J.F."/>
            <person name="Alioto T."/>
            <person name="Claros M.G."/>
            <person name="Gagnaire P.A."/>
            <person name="Manchado M."/>
        </authorList>
    </citation>
    <scope>NUCLEOTIDE SEQUENCE [LARGE SCALE GENOMIC DNA]</scope>
    <source>
        <strain evidence="7">Sse05_10M</strain>
    </source>
</reference>
<evidence type="ECO:0000259" key="3">
    <source>
        <dbReference type="Pfam" id="PF23319"/>
    </source>
</evidence>
<feature type="domain" description="DAAF9 PH" evidence="6">
    <location>
        <begin position="567"/>
        <end position="770"/>
    </location>
</feature>
<dbReference type="InterPro" id="IPR058843">
    <property type="entry name" value="PH_DAAF9"/>
</dbReference>
<proteinExistence type="predicted"/>
<evidence type="ECO:0000256" key="1">
    <source>
        <dbReference type="SAM" id="SignalP"/>
    </source>
</evidence>
<feature type="chain" id="PRO_5043338867" evidence="1">
    <location>
        <begin position="26"/>
        <end position="1203"/>
    </location>
</feature>
<organism evidence="7 8">
    <name type="scientific">Solea senegalensis</name>
    <name type="common">Senegalese sole</name>
    <dbReference type="NCBI Taxonomy" id="28829"/>
    <lineage>
        <taxon>Eukaryota</taxon>
        <taxon>Metazoa</taxon>
        <taxon>Chordata</taxon>
        <taxon>Craniata</taxon>
        <taxon>Vertebrata</taxon>
        <taxon>Euteleostomi</taxon>
        <taxon>Actinopterygii</taxon>
        <taxon>Neopterygii</taxon>
        <taxon>Teleostei</taxon>
        <taxon>Neoteleostei</taxon>
        <taxon>Acanthomorphata</taxon>
        <taxon>Carangaria</taxon>
        <taxon>Pleuronectiformes</taxon>
        <taxon>Pleuronectoidei</taxon>
        <taxon>Soleidae</taxon>
        <taxon>Solea</taxon>
    </lineage>
</organism>
<dbReference type="EMBL" id="JAGKHQ010000008">
    <property type="protein sequence ID" value="KAG7511164.1"/>
    <property type="molecule type" value="Genomic_DNA"/>
</dbReference>
<evidence type="ECO:0000259" key="2">
    <source>
        <dbReference type="Pfam" id="PF23281"/>
    </source>
</evidence>
<dbReference type="Pfam" id="PF26246">
    <property type="entry name" value="PH_DAAF9"/>
    <property type="match status" value="1"/>
</dbReference>
<dbReference type="Pfam" id="PF23281">
    <property type="entry name" value="DAAF9_N"/>
    <property type="match status" value="1"/>
</dbReference>
<dbReference type="CDD" id="cd22936">
    <property type="entry name" value="shulin_C20orf194-like"/>
    <property type="match status" value="1"/>
</dbReference>
<dbReference type="InterPro" id="IPR056498">
    <property type="entry name" value="DAAF9_N"/>
</dbReference>
<evidence type="ECO:0000313" key="7">
    <source>
        <dbReference type="EMBL" id="KAG7511164.1"/>
    </source>
</evidence>
<sequence length="1203" mass="134671">MVRSVAVPFLCVCVCVYVDVHQGDGEEDDVVSRPEQTRQILNVVRFKNVNCACTVTVVAMAGIRTVNGKLSGVNPAVSCCRLRQVQSLLRASGVSTPDGILCSLGIESRYNEGCTELAKYLFYGLYGQNPLNIEHTLEEFPEEMLDDVILLIKAECVHLYCNPLNYSYLLPYISHWRNLHLYCMTEAEYEDEEAAEEFKIFSFVTMVQDCYRIGVPFSAQGHMQKFDMFMVEKWPLIQAFALEGIGEGSFFTLKYKLMDMSEKLWQVYNRLDPVSLDSLLAEDLVNFEKQWSQFFSSMDLESHLSILELSEAQAGEAFRTYYCHGLISSNITDKSKSQQPFVLFGKHSSSEDMENYSFNFPSESHQVRNTGRQGSAATHMVLQCVSPKGPLACSRTYFFGTSHSPYLGNQNTMQKKTEALLLSQIYSAAVQAVLSGIKCYSSTSSATKAKDVAENTFLVALDSMGLSAYRSSLRSKCEFSIQAVNKQGRIIPLTDEESRYVAKTASMTVHDIPDLQWDQGNLGSVVFSESFLESSINIQQKDGTVSSDSCYTILTTTVPRYACWLMESDVKQSEQAQHLTKTEEDTCLGTSLTVADAAYVFSSSQLSTPEEGKIIFFSEGILFIHSQYGSITMSKDHINAIKFYDPDSSAVASLFVEYGSSLLPHLPFPLHSADHCLVFALQPRSKSHRAFYSKVLSAWQNPESRLNLQLLDQEQLSWSQKNMHARLQKLHASQEPPVAKRRGSLKTSYSQLPEQDMFLQHFALSSISQEPILYDHLGVLFPSTELRNTVGAPGDRVVVSIVTGLPGSHKERLCKYLVKLNKEHGRWVVYEPGVDSCDGFSASHLQQYLSSFLQSQRGSGGKPRLLVLSPGYTDVLDVVQAVLFHPDPVVQTRFAIGAVTACVDPVASCLEHRIAFPKLLEQCSQGAVSTVVFTGLTAEQKHPLMQHVQQLVRSANPTAAFIQAERGAVTRNEDVNLILSESSFNEPQMLRARYVLYPGWCKGRFFSGSGSLVLTQQRVAFSRPLERPLFVTRCKAIKSSLKPSPFHGNVYNVWGRVTFSDSEQVMEVSYNALSGSLSIGAAHSGDPGASCFLVFDGVGLTEDGLKDWLRLCTKQRQKKKPKKTKNTLSPQEIKIIHVSRRLDPLPPGFFYNGYQYVDIFGDKQSFHPNMEEFLKEYVAEANRDIELFNRQLELQEQPDLFDP</sequence>
<feature type="domain" description="DAAF9 CobW C-like" evidence="3">
    <location>
        <begin position="1016"/>
        <end position="1080"/>
    </location>
</feature>
<feature type="domain" description="DAAF9" evidence="5">
    <location>
        <begin position="799"/>
        <end position="1000"/>
    </location>
</feature>
<dbReference type="InterPro" id="IPR058844">
    <property type="entry name" value="PB_DAAF9"/>
</dbReference>
<protein>
    <submittedName>
        <fullName evidence="7">Uncharacterized protein</fullName>
    </submittedName>
</protein>
<dbReference type="InterPro" id="IPR056414">
    <property type="entry name" value="DAAF9_CobW_C"/>
</dbReference>